<dbReference type="GO" id="GO:0006189">
    <property type="term" value="P:'de novo' IMP biosynthetic process"/>
    <property type="evidence" value="ECO:0007669"/>
    <property type="project" value="UniProtKB-UniRule"/>
</dbReference>
<comment type="catalytic activity">
    <reaction evidence="4 5">
        <text>5-amino-1-(5-phospho-beta-D-ribosyl)imidazole + hydrogencarbonate + ATP = 5-carboxyamino-1-(5-phospho-D-ribosyl)imidazole + ADP + phosphate + 2 H(+)</text>
        <dbReference type="Rhea" id="RHEA:19317"/>
        <dbReference type="ChEBI" id="CHEBI:15378"/>
        <dbReference type="ChEBI" id="CHEBI:17544"/>
        <dbReference type="ChEBI" id="CHEBI:30616"/>
        <dbReference type="ChEBI" id="CHEBI:43474"/>
        <dbReference type="ChEBI" id="CHEBI:58730"/>
        <dbReference type="ChEBI" id="CHEBI:137981"/>
        <dbReference type="ChEBI" id="CHEBI:456216"/>
        <dbReference type="EC" id="6.3.4.18"/>
    </reaction>
</comment>
<evidence type="ECO:0000256" key="2">
    <source>
        <dbReference type="ARBA" id="ARBA00022755"/>
    </source>
</evidence>
<dbReference type="SUPFAM" id="SSF52440">
    <property type="entry name" value="PreATP-grasp domain"/>
    <property type="match status" value="1"/>
</dbReference>
<evidence type="ECO:0000256" key="4">
    <source>
        <dbReference type="HAMAP-Rule" id="MF_01928"/>
    </source>
</evidence>
<feature type="binding site" evidence="4">
    <location>
        <begin position="296"/>
        <end position="297"/>
    </location>
    <ligand>
        <name>ATP</name>
        <dbReference type="ChEBI" id="CHEBI:30616"/>
    </ligand>
</feature>
<comment type="subunit">
    <text evidence="4 5">Homodimer.</text>
</comment>
<feature type="binding site" evidence="4">
    <location>
        <position position="166"/>
    </location>
    <ligand>
        <name>ATP</name>
        <dbReference type="ChEBI" id="CHEBI:30616"/>
    </ligand>
</feature>
<protein>
    <recommendedName>
        <fullName evidence="4 5">N5-carboxyaminoimidazole ribonucleotide synthase</fullName>
        <shortName evidence="4 5">N5-CAIR synthase</shortName>
        <ecNumber evidence="4 5">6.3.4.18</ecNumber>
    </recommendedName>
    <alternativeName>
        <fullName evidence="4 5">5-(carboxyamino)imidazole ribonucleotide synthetase</fullName>
    </alternativeName>
</protein>
<dbReference type="OrthoDB" id="9804625at2"/>
<feature type="binding site" evidence="4">
    <location>
        <begin position="205"/>
        <end position="208"/>
    </location>
    <ligand>
        <name>ATP</name>
        <dbReference type="ChEBI" id="CHEBI:30616"/>
    </ligand>
</feature>
<keyword evidence="2 4" id="KW-0658">Purine biosynthesis</keyword>
<dbReference type="EMBL" id="CP031229">
    <property type="protein sequence ID" value="AXH95857.1"/>
    <property type="molecule type" value="Genomic_DNA"/>
</dbReference>
<dbReference type="EC" id="6.3.4.18" evidence="4 5"/>
<comment type="similarity">
    <text evidence="4 5">Belongs to the PurK/PurT family.</text>
</comment>
<dbReference type="GO" id="GO:0046872">
    <property type="term" value="F:metal ion binding"/>
    <property type="evidence" value="ECO:0007669"/>
    <property type="project" value="InterPro"/>
</dbReference>
<dbReference type="GO" id="GO:0005524">
    <property type="term" value="F:ATP binding"/>
    <property type="evidence" value="ECO:0007669"/>
    <property type="project" value="UniProtKB-UniRule"/>
</dbReference>
<dbReference type="Pfam" id="PF17769">
    <property type="entry name" value="PurK_C"/>
    <property type="match status" value="1"/>
</dbReference>
<feature type="region of interest" description="Disordered" evidence="6">
    <location>
        <begin position="1"/>
        <end position="20"/>
    </location>
</feature>
<dbReference type="GO" id="GO:0034028">
    <property type="term" value="F:5-(carboxyamino)imidazole ribonucleotide synthase activity"/>
    <property type="evidence" value="ECO:0007669"/>
    <property type="project" value="UniProtKB-UniRule"/>
</dbReference>
<dbReference type="NCBIfam" id="NF004680">
    <property type="entry name" value="PRK06019.1-6"/>
    <property type="match status" value="1"/>
</dbReference>
<dbReference type="NCBIfam" id="NF004679">
    <property type="entry name" value="PRK06019.1-5"/>
    <property type="match status" value="1"/>
</dbReference>
<evidence type="ECO:0000256" key="5">
    <source>
        <dbReference type="RuleBase" id="RU361200"/>
    </source>
</evidence>
<dbReference type="PANTHER" id="PTHR11609">
    <property type="entry name" value="PURINE BIOSYNTHESIS PROTEIN 6/7, PUR6/7"/>
    <property type="match status" value="1"/>
</dbReference>
<reference evidence="8 9" key="1">
    <citation type="submission" date="2018-07" db="EMBL/GenBank/DDBJ databases">
        <title>Complete genome sequencing of Ornithinimicrobium sp. AMA3305.</title>
        <authorList>
            <person name="Bae J.-W."/>
        </authorList>
    </citation>
    <scope>NUCLEOTIDE SEQUENCE [LARGE SCALE GENOMIC DNA]</scope>
    <source>
        <strain evidence="8 9">AMA3305</strain>
    </source>
</reference>
<dbReference type="Pfam" id="PF22660">
    <property type="entry name" value="RS_preATP-grasp-like"/>
    <property type="match status" value="1"/>
</dbReference>
<dbReference type="InterPro" id="IPR003135">
    <property type="entry name" value="ATP-grasp_carboxylate-amine"/>
</dbReference>
<keyword evidence="4 5" id="KW-0436">Ligase</keyword>
<comment type="function">
    <text evidence="4">Catalyzes the ATP-dependent conversion of 5-aminoimidazole ribonucleotide (AIR) and HCO(3)(-) to N5-carboxyaminoimidazole ribonucleotide (N5-CAIR).</text>
</comment>
<organism evidence="8 9">
    <name type="scientific">Ornithinimicrobium avium</name>
    <dbReference type="NCBI Taxonomy" id="2283195"/>
    <lineage>
        <taxon>Bacteria</taxon>
        <taxon>Bacillati</taxon>
        <taxon>Actinomycetota</taxon>
        <taxon>Actinomycetes</taxon>
        <taxon>Micrococcales</taxon>
        <taxon>Ornithinimicrobiaceae</taxon>
        <taxon>Ornithinimicrobium</taxon>
    </lineage>
</organism>
<dbReference type="InterPro" id="IPR005875">
    <property type="entry name" value="PurK"/>
</dbReference>
<comment type="pathway">
    <text evidence="4 5">Purine metabolism; IMP biosynthesis via de novo pathway; 5-amino-1-(5-phospho-D-ribosyl)imidazole-4-carboxylate from 5-amino-1-(5-phospho-D-ribosyl)imidazole (N5-CAIR route): step 1/2.</text>
</comment>
<feature type="domain" description="ATP-grasp" evidence="7">
    <location>
        <begin position="130"/>
        <end position="326"/>
    </location>
</feature>
<dbReference type="InterPro" id="IPR011761">
    <property type="entry name" value="ATP-grasp"/>
</dbReference>
<dbReference type="PANTHER" id="PTHR11609:SF5">
    <property type="entry name" value="PHOSPHORIBOSYLAMINOIMIDAZOLE CARBOXYLASE"/>
    <property type="match status" value="1"/>
</dbReference>
<feature type="binding site" evidence="4">
    <location>
        <position position="126"/>
    </location>
    <ligand>
        <name>ATP</name>
        <dbReference type="ChEBI" id="CHEBI:30616"/>
    </ligand>
</feature>
<evidence type="ECO:0000256" key="3">
    <source>
        <dbReference type="ARBA" id="ARBA00022840"/>
    </source>
</evidence>
<dbReference type="SUPFAM" id="SSF56059">
    <property type="entry name" value="Glutathione synthetase ATP-binding domain-like"/>
    <property type="match status" value="1"/>
</dbReference>
<evidence type="ECO:0000259" key="7">
    <source>
        <dbReference type="PROSITE" id="PS50975"/>
    </source>
</evidence>
<feature type="binding site" evidence="4">
    <location>
        <position position="213"/>
    </location>
    <ligand>
        <name>ATP</name>
        <dbReference type="ChEBI" id="CHEBI:30616"/>
    </ligand>
</feature>
<dbReference type="UniPathway" id="UPA00074">
    <property type="reaction ID" value="UER00942"/>
</dbReference>
<evidence type="ECO:0000313" key="9">
    <source>
        <dbReference type="Proteomes" id="UP000253790"/>
    </source>
</evidence>
<dbReference type="SUPFAM" id="SSF51246">
    <property type="entry name" value="Rudiment single hybrid motif"/>
    <property type="match status" value="1"/>
</dbReference>
<dbReference type="Proteomes" id="UP000253790">
    <property type="component" value="Chromosome"/>
</dbReference>
<keyword evidence="1 4" id="KW-0547">Nucleotide-binding</keyword>
<dbReference type="InterPro" id="IPR040686">
    <property type="entry name" value="PurK_C"/>
</dbReference>
<keyword evidence="9" id="KW-1185">Reference proteome</keyword>
<dbReference type="Gene3D" id="3.30.470.20">
    <property type="entry name" value="ATP-grasp fold, B domain"/>
    <property type="match status" value="1"/>
</dbReference>
<dbReference type="AlphaFoldDB" id="A0A345NLE9"/>
<comment type="function">
    <text evidence="5">Catalyzes the ATP-dependent conversion of 5-aminoimidazole ribonucleotide (AIR) and HCO(3)- to N5-carboxyaminoimidazole ribonucleotide (N5-CAIR).</text>
</comment>
<dbReference type="KEGG" id="orn:DV701_06690"/>
<name>A0A345NLE9_9MICO</name>
<dbReference type="GO" id="GO:0004638">
    <property type="term" value="F:phosphoribosylaminoimidazole carboxylase activity"/>
    <property type="evidence" value="ECO:0007669"/>
    <property type="project" value="InterPro"/>
</dbReference>
<dbReference type="InterPro" id="IPR013815">
    <property type="entry name" value="ATP_grasp_subdomain_1"/>
</dbReference>
<sequence>MHPTTPTPAPDESSAPAPPLRAEGGFPVVGIVGGGQLARMCQPPAVALSLTLSVLAESRTAAAALVVPHSPVGEHTDLEALRVWARHCDVVTFDHEHVPQEVLAALAEDGVELHPAPAALVYAQDKLAMRERLTELGLPCPRWARARTAQEVEAFAAQVGWPIVVKTPRGGYDGKGVQVCRGPAEVAPWLAGVGQAGLSDGLLLEEAVEFTRELSIMVGRSPSGQAAAWPVVETVQEDGINTEVLAPAPGLDPALATSLTQGALRIAGELGVTGVMAVEAFEVRDPQTGATTYLVNELAMRPHNSGHWTIDGSVTSQFEQHLRAVLDLPLGDPSARDPWTASANVLGGDYPGLYGTYRHLMARDPGLKIHLYGKGVRPGRKLGHVTVFGGDGSAESLEELRGRARHAADYLQGVVTE</sequence>
<dbReference type="InterPro" id="IPR054350">
    <property type="entry name" value="PurT/PurK_preATP-grasp"/>
</dbReference>
<dbReference type="Gene3D" id="3.30.1490.20">
    <property type="entry name" value="ATP-grasp fold, A domain"/>
    <property type="match status" value="1"/>
</dbReference>
<dbReference type="PROSITE" id="PS50975">
    <property type="entry name" value="ATP_GRASP"/>
    <property type="match status" value="1"/>
</dbReference>
<dbReference type="Pfam" id="PF02222">
    <property type="entry name" value="ATP-grasp"/>
    <property type="match status" value="1"/>
</dbReference>
<dbReference type="InterPro" id="IPR011054">
    <property type="entry name" value="Rudment_hybrid_motif"/>
</dbReference>
<keyword evidence="3 4" id="KW-0067">ATP-binding</keyword>
<accession>A0A345NLE9</accession>
<dbReference type="HAMAP" id="MF_01928">
    <property type="entry name" value="PurK"/>
    <property type="match status" value="1"/>
</dbReference>
<dbReference type="RefSeq" id="WP_114927622.1">
    <property type="nucleotide sequence ID" value="NZ_CP031229.1"/>
</dbReference>
<comment type="caution">
    <text evidence="4">Lacks conserved residue(s) required for the propagation of feature annotation.</text>
</comment>
<evidence type="ECO:0000313" key="8">
    <source>
        <dbReference type="EMBL" id="AXH95857.1"/>
    </source>
</evidence>
<evidence type="ECO:0000256" key="6">
    <source>
        <dbReference type="SAM" id="MobiDB-lite"/>
    </source>
</evidence>
<evidence type="ECO:0000256" key="1">
    <source>
        <dbReference type="ARBA" id="ARBA00022741"/>
    </source>
</evidence>
<dbReference type="Gene3D" id="3.40.50.20">
    <property type="match status" value="1"/>
</dbReference>
<gene>
    <name evidence="4 5" type="primary">purK</name>
    <name evidence="8" type="ORF">DV701_06690</name>
</gene>
<proteinExistence type="inferred from homology"/>
<dbReference type="GO" id="GO:0005829">
    <property type="term" value="C:cytosol"/>
    <property type="evidence" value="ECO:0007669"/>
    <property type="project" value="TreeGrafter"/>
</dbReference>
<dbReference type="InterPro" id="IPR016185">
    <property type="entry name" value="PreATP-grasp_dom_sf"/>
</dbReference>
<dbReference type="NCBIfam" id="TIGR01161">
    <property type="entry name" value="purK"/>
    <property type="match status" value="1"/>
</dbReference>